<protein>
    <submittedName>
        <fullName evidence="1">Uncharacterized protein</fullName>
    </submittedName>
</protein>
<proteinExistence type="predicted"/>
<name>A0ACB9J1V5_9ASTR</name>
<organism evidence="1 2">
    <name type="scientific">Smallanthus sonchifolius</name>
    <dbReference type="NCBI Taxonomy" id="185202"/>
    <lineage>
        <taxon>Eukaryota</taxon>
        <taxon>Viridiplantae</taxon>
        <taxon>Streptophyta</taxon>
        <taxon>Embryophyta</taxon>
        <taxon>Tracheophyta</taxon>
        <taxon>Spermatophyta</taxon>
        <taxon>Magnoliopsida</taxon>
        <taxon>eudicotyledons</taxon>
        <taxon>Gunneridae</taxon>
        <taxon>Pentapetalae</taxon>
        <taxon>asterids</taxon>
        <taxon>campanulids</taxon>
        <taxon>Asterales</taxon>
        <taxon>Asteraceae</taxon>
        <taxon>Asteroideae</taxon>
        <taxon>Heliantheae alliance</taxon>
        <taxon>Millerieae</taxon>
        <taxon>Smallanthus</taxon>
    </lineage>
</organism>
<evidence type="ECO:0000313" key="2">
    <source>
        <dbReference type="Proteomes" id="UP001056120"/>
    </source>
</evidence>
<evidence type="ECO:0000313" key="1">
    <source>
        <dbReference type="EMBL" id="KAI3813731.1"/>
    </source>
</evidence>
<comment type="caution">
    <text evidence="1">The sequence shown here is derived from an EMBL/GenBank/DDBJ whole genome shotgun (WGS) entry which is preliminary data.</text>
</comment>
<accession>A0ACB9J1V5</accession>
<dbReference type="EMBL" id="CM042023">
    <property type="protein sequence ID" value="KAI3813731.1"/>
    <property type="molecule type" value="Genomic_DNA"/>
</dbReference>
<sequence length="151" mass="17570">MQEEVPEVPVDEIVVVVVDNKGKAVMTYKDVQLPKKPKVLVITFSSKKSIPRVRSYLKKSAETPKSPELMKFKTPTKVPEIKITDRPRKEELIAFLKPSGFHSKQFRNVKVETLRKHAKKFEKKASQDNDDVEVIKNHKLKNHMRKKRDTH</sequence>
<dbReference type="Proteomes" id="UP001056120">
    <property type="component" value="Linkage Group LG06"/>
</dbReference>
<gene>
    <name evidence="1" type="ORF">L1987_18462</name>
</gene>
<keyword evidence="2" id="KW-1185">Reference proteome</keyword>
<reference evidence="1 2" key="2">
    <citation type="journal article" date="2022" name="Mol. Ecol. Resour.">
        <title>The genomes of chicory, endive, great burdock and yacon provide insights into Asteraceae paleo-polyploidization history and plant inulin production.</title>
        <authorList>
            <person name="Fan W."/>
            <person name="Wang S."/>
            <person name="Wang H."/>
            <person name="Wang A."/>
            <person name="Jiang F."/>
            <person name="Liu H."/>
            <person name="Zhao H."/>
            <person name="Xu D."/>
            <person name="Zhang Y."/>
        </authorList>
    </citation>
    <scope>NUCLEOTIDE SEQUENCE [LARGE SCALE GENOMIC DNA]</scope>
    <source>
        <strain evidence="2">cv. Yunnan</strain>
        <tissue evidence="1">Leaves</tissue>
    </source>
</reference>
<reference evidence="2" key="1">
    <citation type="journal article" date="2022" name="Mol. Ecol. Resour.">
        <title>The genomes of chicory, endive, great burdock and yacon provide insights into Asteraceae palaeo-polyploidization history and plant inulin production.</title>
        <authorList>
            <person name="Fan W."/>
            <person name="Wang S."/>
            <person name="Wang H."/>
            <person name="Wang A."/>
            <person name="Jiang F."/>
            <person name="Liu H."/>
            <person name="Zhao H."/>
            <person name="Xu D."/>
            <person name="Zhang Y."/>
        </authorList>
    </citation>
    <scope>NUCLEOTIDE SEQUENCE [LARGE SCALE GENOMIC DNA]</scope>
    <source>
        <strain evidence="2">cv. Yunnan</strain>
    </source>
</reference>